<dbReference type="EMBL" id="UINC01006117">
    <property type="protein sequence ID" value="SVA25593.1"/>
    <property type="molecule type" value="Genomic_DNA"/>
</dbReference>
<accession>A0A381UFY8</accession>
<name>A0A381UFY8_9ZZZZ</name>
<gene>
    <name evidence="1" type="ORF">METZ01_LOCUS78447</name>
</gene>
<feature type="non-terminal residue" evidence="1">
    <location>
        <position position="1"/>
    </location>
</feature>
<proteinExistence type="predicted"/>
<reference evidence="1" key="1">
    <citation type="submission" date="2018-05" db="EMBL/GenBank/DDBJ databases">
        <authorList>
            <person name="Lanie J.A."/>
            <person name="Ng W.-L."/>
            <person name="Kazmierczak K.M."/>
            <person name="Andrzejewski T.M."/>
            <person name="Davidsen T.M."/>
            <person name="Wayne K.J."/>
            <person name="Tettelin H."/>
            <person name="Glass J.I."/>
            <person name="Rusch D."/>
            <person name="Podicherti R."/>
            <person name="Tsui H.-C.T."/>
            <person name="Winkler M.E."/>
        </authorList>
    </citation>
    <scope>NUCLEOTIDE SEQUENCE</scope>
</reference>
<evidence type="ECO:0008006" key="2">
    <source>
        <dbReference type="Google" id="ProtNLM"/>
    </source>
</evidence>
<organism evidence="1">
    <name type="scientific">marine metagenome</name>
    <dbReference type="NCBI Taxonomy" id="408172"/>
    <lineage>
        <taxon>unclassified sequences</taxon>
        <taxon>metagenomes</taxon>
        <taxon>ecological metagenomes</taxon>
    </lineage>
</organism>
<dbReference type="Gene3D" id="1.20.1290.10">
    <property type="entry name" value="AhpD-like"/>
    <property type="match status" value="1"/>
</dbReference>
<dbReference type="AlphaFoldDB" id="A0A381UFY8"/>
<evidence type="ECO:0000313" key="1">
    <source>
        <dbReference type="EMBL" id="SVA25593.1"/>
    </source>
</evidence>
<dbReference type="InterPro" id="IPR029032">
    <property type="entry name" value="AhpD-like"/>
</dbReference>
<dbReference type="SUPFAM" id="SSF69118">
    <property type="entry name" value="AhpD-like"/>
    <property type="match status" value="1"/>
</dbReference>
<sequence length="77" mass="8669">VAEWATWTGYSDAERIAIEFAERFEGDVAACDDAFFERLAEHFDEGLVRDLTFCIGGWLGMGRITRVLDRSVACPVH</sequence>
<protein>
    <recommendedName>
        <fullName evidence="2">Carboxymuconolactone decarboxylase-like domain-containing protein</fullName>
    </recommendedName>
</protein>